<dbReference type="GO" id="GO:0042796">
    <property type="term" value="P:snRNA transcription by RNA polymerase III"/>
    <property type="evidence" value="ECO:0007669"/>
    <property type="project" value="TreeGrafter"/>
</dbReference>
<dbReference type="InterPro" id="IPR051575">
    <property type="entry name" value="Myb-like_DNA-bd"/>
</dbReference>
<dbReference type="PROSITE" id="PS50090">
    <property type="entry name" value="MYB_LIKE"/>
    <property type="match status" value="3"/>
</dbReference>
<dbReference type="InterPro" id="IPR001005">
    <property type="entry name" value="SANT/Myb"/>
</dbReference>
<dbReference type="CDD" id="cd00167">
    <property type="entry name" value="SANT"/>
    <property type="match status" value="3"/>
</dbReference>
<name>A0A6A5QCC3_AMPQU</name>
<dbReference type="SMART" id="SM00717">
    <property type="entry name" value="SANT"/>
    <property type="match status" value="3"/>
</dbReference>
<evidence type="ECO:0000256" key="3">
    <source>
        <dbReference type="ARBA" id="ARBA00023163"/>
    </source>
</evidence>
<dbReference type="GO" id="GO:0001006">
    <property type="term" value="F:RNA polymerase III type 3 promoter sequence-specific DNA binding"/>
    <property type="evidence" value="ECO:0007669"/>
    <property type="project" value="TreeGrafter"/>
</dbReference>
<dbReference type="SUPFAM" id="SSF46689">
    <property type="entry name" value="Homeodomain-like"/>
    <property type="match status" value="2"/>
</dbReference>
<feature type="domain" description="Myb-like" evidence="6">
    <location>
        <begin position="63"/>
        <end position="109"/>
    </location>
</feature>
<evidence type="ECO:0000256" key="2">
    <source>
        <dbReference type="ARBA" id="ARBA00023125"/>
    </source>
</evidence>
<feature type="compositionally biased region" description="Polar residues" evidence="5">
    <location>
        <begin position="346"/>
        <end position="363"/>
    </location>
</feature>
<dbReference type="OrthoDB" id="2143914at2759"/>
<dbReference type="GO" id="GO:0019185">
    <property type="term" value="C:snRNA-activating protein complex"/>
    <property type="evidence" value="ECO:0007669"/>
    <property type="project" value="TreeGrafter"/>
</dbReference>
<dbReference type="GO" id="GO:0000978">
    <property type="term" value="F:RNA polymerase II cis-regulatory region sequence-specific DNA binding"/>
    <property type="evidence" value="ECO:0007669"/>
    <property type="project" value="TreeGrafter"/>
</dbReference>
<feature type="domain" description="Myb-like" evidence="6">
    <location>
        <begin position="2"/>
        <end position="58"/>
    </location>
</feature>
<evidence type="ECO:0000313" key="8">
    <source>
        <dbReference type="EMBL" id="KAF1913012.1"/>
    </source>
</evidence>
<evidence type="ECO:0000256" key="4">
    <source>
        <dbReference type="ARBA" id="ARBA00023242"/>
    </source>
</evidence>
<reference evidence="8" key="1">
    <citation type="journal article" date="2020" name="Stud. Mycol.">
        <title>101 Dothideomycetes genomes: a test case for predicting lifestyles and emergence of pathogens.</title>
        <authorList>
            <person name="Haridas S."/>
            <person name="Albert R."/>
            <person name="Binder M."/>
            <person name="Bloem J."/>
            <person name="Labutti K."/>
            <person name="Salamov A."/>
            <person name="Andreopoulos B."/>
            <person name="Baker S."/>
            <person name="Barry K."/>
            <person name="Bills G."/>
            <person name="Bluhm B."/>
            <person name="Cannon C."/>
            <person name="Castanera R."/>
            <person name="Culley D."/>
            <person name="Daum C."/>
            <person name="Ezra D."/>
            <person name="Gonzalez J."/>
            <person name="Henrissat B."/>
            <person name="Kuo A."/>
            <person name="Liang C."/>
            <person name="Lipzen A."/>
            <person name="Lutzoni F."/>
            <person name="Magnuson J."/>
            <person name="Mondo S."/>
            <person name="Nolan M."/>
            <person name="Ohm R."/>
            <person name="Pangilinan J."/>
            <person name="Park H.-J."/>
            <person name="Ramirez L."/>
            <person name="Alfaro M."/>
            <person name="Sun H."/>
            <person name="Tritt A."/>
            <person name="Yoshinaga Y."/>
            <person name="Zwiers L.-H."/>
            <person name="Turgeon B."/>
            <person name="Goodwin S."/>
            <person name="Spatafora J."/>
            <person name="Crous P."/>
            <person name="Grigoriev I."/>
        </authorList>
    </citation>
    <scope>NUCLEOTIDE SEQUENCE</scope>
    <source>
        <strain evidence="8">HMLAC05119</strain>
    </source>
</reference>
<dbReference type="Gene3D" id="1.10.10.60">
    <property type="entry name" value="Homeodomain-like"/>
    <property type="match status" value="3"/>
</dbReference>
<feature type="region of interest" description="Disordered" evidence="5">
    <location>
        <begin position="170"/>
        <end position="191"/>
    </location>
</feature>
<sequence>MEPSRQRRNWTIIEDQMLREQVEAQVIECGDVKDWCKVAASLPGRTNKDCRKRWHNSVMGVFKKGKWSKDEDGLLARGVQEHGQKWTLVAACVESRSADQCAKRWQQSLDPDLDHSEWRDEEDRILIEATQQLGRHWKDIQREHFPGRSKNTIKNRYTVLVRRYQNQGITLPSRASSPSQSSSIASLSNSTPDDEYTYHNLSIDNNLMPPPHTGTSASIHRSWSSLDSKAAVSAWSNPHAYELPMALPHHQDMTHATNTILNYAYAPPRTNISHSTTPHDWATLPSSSPMDAPMQARSPVSYSTSPAPLQQHYYDYTTAQPFMSSNGRPYSRSPARASCPGMLPNTIPTSTPRARAWSGQQGYASLAPTKYPDPRLQQNPVYRF</sequence>
<evidence type="ECO:0000259" key="6">
    <source>
        <dbReference type="PROSITE" id="PS50090"/>
    </source>
</evidence>
<accession>A0A6A5QCC3</accession>
<feature type="compositionally biased region" description="Low complexity" evidence="5">
    <location>
        <begin position="173"/>
        <end position="190"/>
    </location>
</feature>
<dbReference type="GO" id="GO:0042795">
    <property type="term" value="P:snRNA transcription by RNA polymerase II"/>
    <property type="evidence" value="ECO:0007669"/>
    <property type="project" value="TreeGrafter"/>
</dbReference>
<dbReference type="InterPro" id="IPR009057">
    <property type="entry name" value="Homeodomain-like_sf"/>
</dbReference>
<proteinExistence type="predicted"/>
<evidence type="ECO:0000256" key="5">
    <source>
        <dbReference type="SAM" id="MobiDB-lite"/>
    </source>
</evidence>
<keyword evidence="1" id="KW-0805">Transcription regulation</keyword>
<keyword evidence="2" id="KW-0238">DNA-binding</keyword>
<evidence type="ECO:0008006" key="10">
    <source>
        <dbReference type="Google" id="ProtNLM"/>
    </source>
</evidence>
<dbReference type="Pfam" id="PF00249">
    <property type="entry name" value="Myb_DNA-binding"/>
    <property type="match status" value="1"/>
</dbReference>
<gene>
    <name evidence="8" type="ORF">BDU57DRAFT_342071</name>
</gene>
<dbReference type="Proteomes" id="UP000800096">
    <property type="component" value="Unassembled WGS sequence"/>
</dbReference>
<dbReference type="AlphaFoldDB" id="A0A6A5QCC3"/>
<feature type="domain" description="HTH myb-type" evidence="7">
    <location>
        <begin position="118"/>
        <end position="165"/>
    </location>
</feature>
<feature type="domain" description="HTH myb-type" evidence="7">
    <location>
        <begin position="63"/>
        <end position="113"/>
    </location>
</feature>
<feature type="region of interest" description="Disordered" evidence="5">
    <location>
        <begin position="325"/>
        <end position="384"/>
    </location>
</feature>
<dbReference type="EMBL" id="ML979139">
    <property type="protein sequence ID" value="KAF1913012.1"/>
    <property type="molecule type" value="Genomic_DNA"/>
</dbReference>
<dbReference type="Pfam" id="PF13921">
    <property type="entry name" value="Myb_DNA-bind_6"/>
    <property type="match status" value="1"/>
</dbReference>
<dbReference type="InterPro" id="IPR017930">
    <property type="entry name" value="Myb_dom"/>
</dbReference>
<dbReference type="PANTHER" id="PTHR46621">
    <property type="entry name" value="SNRNA-ACTIVATING PROTEIN COMPLEX SUBUNIT 4"/>
    <property type="match status" value="1"/>
</dbReference>
<feature type="domain" description="HTH myb-type" evidence="7">
    <location>
        <begin position="2"/>
        <end position="56"/>
    </location>
</feature>
<organism evidence="8 9">
    <name type="scientific">Ampelomyces quisqualis</name>
    <name type="common">Powdery mildew agent</name>
    <dbReference type="NCBI Taxonomy" id="50730"/>
    <lineage>
        <taxon>Eukaryota</taxon>
        <taxon>Fungi</taxon>
        <taxon>Dikarya</taxon>
        <taxon>Ascomycota</taxon>
        <taxon>Pezizomycotina</taxon>
        <taxon>Dothideomycetes</taxon>
        <taxon>Pleosporomycetidae</taxon>
        <taxon>Pleosporales</taxon>
        <taxon>Pleosporineae</taxon>
        <taxon>Phaeosphaeriaceae</taxon>
        <taxon>Ampelomyces</taxon>
    </lineage>
</organism>
<evidence type="ECO:0000313" key="9">
    <source>
        <dbReference type="Proteomes" id="UP000800096"/>
    </source>
</evidence>
<evidence type="ECO:0000256" key="1">
    <source>
        <dbReference type="ARBA" id="ARBA00023015"/>
    </source>
</evidence>
<keyword evidence="9" id="KW-1185">Reference proteome</keyword>
<feature type="domain" description="Myb-like" evidence="6">
    <location>
        <begin position="110"/>
        <end position="161"/>
    </location>
</feature>
<keyword evidence="4" id="KW-0539">Nucleus</keyword>
<keyword evidence="3" id="KW-0804">Transcription</keyword>
<dbReference type="PANTHER" id="PTHR46621:SF1">
    <property type="entry name" value="SNRNA-ACTIVATING PROTEIN COMPLEX SUBUNIT 4"/>
    <property type="match status" value="1"/>
</dbReference>
<evidence type="ECO:0000259" key="7">
    <source>
        <dbReference type="PROSITE" id="PS51294"/>
    </source>
</evidence>
<protein>
    <recommendedName>
        <fullName evidence="10">Homeodomain-like protein</fullName>
    </recommendedName>
</protein>
<dbReference type="PROSITE" id="PS51294">
    <property type="entry name" value="HTH_MYB"/>
    <property type="match status" value="3"/>
</dbReference>